<dbReference type="Proteomes" id="UP000182306">
    <property type="component" value="Plasmid C"/>
</dbReference>
<dbReference type="OrthoDB" id="9807112at2"/>
<reference evidence="3 4" key="1">
    <citation type="submission" date="2015-10" db="EMBL/GenBank/DDBJ databases">
        <title>Genomic differences between typical nodule nitrogen-fixing rhizobial strains and those coming from bean seeds.</title>
        <authorList>
            <person name="Peralta H."/>
            <person name="Aguilar-Vera A."/>
            <person name="Diaz R."/>
            <person name="Mora Y."/>
            <person name="Martinez-Batallar G."/>
            <person name="Salazar E."/>
            <person name="Vargas-Lagunas C."/>
            <person name="Encarnacion S."/>
            <person name="Girard L."/>
            <person name="Mora J."/>
        </authorList>
    </citation>
    <scope>NUCLEOTIDE SEQUENCE [LARGE SCALE GENOMIC DNA]</scope>
    <source>
        <strain evidence="3 4">CFNEI 73</strain>
        <plasmid evidence="3 4">C</plasmid>
    </source>
</reference>
<feature type="active site" description="Nucleophile" evidence="2">
    <location>
        <position position="46"/>
    </location>
</feature>
<keyword evidence="2" id="KW-0378">Hydrolase</keyword>
<evidence type="ECO:0000256" key="1">
    <source>
        <dbReference type="ARBA" id="ARBA00023098"/>
    </source>
</evidence>
<protein>
    <submittedName>
        <fullName evidence="3">Patatin</fullName>
    </submittedName>
</protein>
<dbReference type="InterPro" id="IPR002641">
    <property type="entry name" value="PNPLA_dom"/>
</dbReference>
<dbReference type="SUPFAM" id="SSF52151">
    <property type="entry name" value="FabD/lysophospholipase-like"/>
    <property type="match status" value="1"/>
</dbReference>
<dbReference type="KEGG" id="same:SAMCFNEI73_pC1833"/>
<proteinExistence type="predicted"/>
<keyword evidence="3" id="KW-0614">Plasmid</keyword>
<dbReference type="Pfam" id="PF01734">
    <property type="entry name" value="Patatin"/>
    <property type="match status" value="1"/>
</dbReference>
<feature type="short sequence motif" description="GXSXG" evidence="2">
    <location>
        <begin position="44"/>
        <end position="48"/>
    </location>
</feature>
<dbReference type="AlphaFoldDB" id="A0A1L3LZS7"/>
<sequence>MWPVPKIAIACQGGGSHAAFAAGVLRALLAPQFRDRYQLLALSGTSGGAVCAALVWSGLIRGGADEAGRRLMGFWRDVEVQDALDAVANFWAVSSARLPVSAEISPYLYSPVAEPRLRDLLSRHLDLASLPSEPHRRAKPKLLIGATDITRGVGVAFEGETLIYDELVASAAVPPLFRAVHTHDSLFWDGLFSRNPPVREFTELPERPDEIWVVQINPQQRKLEPRAMPEIIDRRNELSGNLALSQELYFIAKINELLVEYPSLGARYKPITIRAVELEADLDYASKLDRSSATIEPLLRTGQERAEWFFDSRSLWPASK</sequence>
<dbReference type="GO" id="GO:0016787">
    <property type="term" value="F:hydrolase activity"/>
    <property type="evidence" value="ECO:0007669"/>
    <property type="project" value="UniProtKB-UniRule"/>
</dbReference>
<keyword evidence="2" id="KW-0442">Lipid degradation</keyword>
<comment type="caution">
    <text evidence="2">Lacks conserved residue(s) required for the propagation of feature annotation.</text>
</comment>
<organism evidence="3 4">
    <name type="scientific">Sinorhizobium americanum</name>
    <dbReference type="NCBI Taxonomy" id="194963"/>
    <lineage>
        <taxon>Bacteria</taxon>
        <taxon>Pseudomonadati</taxon>
        <taxon>Pseudomonadota</taxon>
        <taxon>Alphaproteobacteria</taxon>
        <taxon>Hyphomicrobiales</taxon>
        <taxon>Rhizobiaceae</taxon>
        <taxon>Sinorhizobium/Ensifer group</taxon>
        <taxon>Sinorhizobium</taxon>
    </lineage>
</organism>
<dbReference type="PROSITE" id="PS51635">
    <property type="entry name" value="PNPLA"/>
    <property type="match status" value="1"/>
</dbReference>
<geneLocation type="plasmid" evidence="3 4">
    <name>C</name>
</geneLocation>
<dbReference type="EMBL" id="CP013110">
    <property type="protein sequence ID" value="APG95533.1"/>
    <property type="molecule type" value="Genomic_DNA"/>
</dbReference>
<dbReference type="GO" id="GO:0016042">
    <property type="term" value="P:lipid catabolic process"/>
    <property type="evidence" value="ECO:0007669"/>
    <property type="project" value="UniProtKB-UniRule"/>
</dbReference>
<evidence type="ECO:0000256" key="2">
    <source>
        <dbReference type="PROSITE-ProRule" id="PRU01161"/>
    </source>
</evidence>
<accession>A0A1L3LZS7</accession>
<dbReference type="Gene3D" id="3.40.1090.10">
    <property type="entry name" value="Cytosolic phospholipase A2 catalytic domain"/>
    <property type="match status" value="2"/>
</dbReference>
<keyword evidence="1 2" id="KW-0443">Lipid metabolism</keyword>
<dbReference type="InterPro" id="IPR016035">
    <property type="entry name" value="Acyl_Trfase/lysoPLipase"/>
</dbReference>
<gene>
    <name evidence="3" type="ORF">SAMCFNEI73_pC1833</name>
</gene>
<feature type="active site" description="Proton acceptor" evidence="2">
    <location>
        <position position="189"/>
    </location>
</feature>
<evidence type="ECO:0000313" key="4">
    <source>
        <dbReference type="Proteomes" id="UP000182306"/>
    </source>
</evidence>
<keyword evidence="4" id="KW-1185">Reference proteome</keyword>
<evidence type="ECO:0000313" key="3">
    <source>
        <dbReference type="EMBL" id="APG95533.1"/>
    </source>
</evidence>
<name>A0A1L3LZS7_9HYPH</name>